<proteinExistence type="predicted"/>
<dbReference type="EMBL" id="LKLU01000094">
    <property type="protein sequence ID" value="KSU20179.1"/>
    <property type="molecule type" value="Genomic_DNA"/>
</dbReference>
<protein>
    <submittedName>
        <fullName evidence="1">Uncharacterized protein</fullName>
    </submittedName>
</protein>
<dbReference type="RefSeq" id="WP_058211864.1">
    <property type="nucleotide sequence ID" value="NZ_LKLU01000094.1"/>
</dbReference>
<evidence type="ECO:0000313" key="1">
    <source>
        <dbReference type="EMBL" id="KSU20179.1"/>
    </source>
</evidence>
<sequence>MKQQFKDKMVVAVTPNRLMSAIDKAVKYCSVSDQQIKLWLESDQPSKVIDEICDLVKSSVDEKLWEKIEI</sequence>
<dbReference type="AlphaFoldDB" id="A0A0V8E322"/>
<reference evidence="2" key="1">
    <citation type="submission" date="2015-10" db="EMBL/GenBank/DDBJ databases">
        <title>Draft Genome Sequences of 11 Lactococcus lactis subspecies cremoris strains.</title>
        <authorList>
            <person name="Wels M."/>
            <person name="Backus L."/>
            <person name="Boekhorst J."/>
            <person name="Dijkstra A."/>
            <person name="Beerthuizen M."/>
            <person name="Kelly W."/>
            <person name="Siezen R."/>
            <person name="Bachmann H."/>
            <person name="Van Hijum S."/>
        </authorList>
    </citation>
    <scope>NUCLEOTIDE SEQUENCE [LARGE SCALE GENOMIC DNA]</scope>
    <source>
        <strain evidence="2">M20</strain>
    </source>
</reference>
<accession>A0A0V8E322</accession>
<name>A0A0V8E322_LACLL</name>
<gene>
    <name evidence="1" type="ORF">M20_1613</name>
</gene>
<evidence type="ECO:0000313" key="2">
    <source>
        <dbReference type="Proteomes" id="UP000053719"/>
    </source>
</evidence>
<organism evidence="1 2">
    <name type="scientific">Lactococcus lactis subsp. lactis</name>
    <name type="common">Streptococcus lactis</name>
    <dbReference type="NCBI Taxonomy" id="1360"/>
    <lineage>
        <taxon>Bacteria</taxon>
        <taxon>Bacillati</taxon>
        <taxon>Bacillota</taxon>
        <taxon>Bacilli</taxon>
        <taxon>Lactobacillales</taxon>
        <taxon>Streptococcaceae</taxon>
        <taxon>Lactococcus</taxon>
    </lineage>
</organism>
<comment type="caution">
    <text evidence="1">The sequence shown here is derived from an EMBL/GenBank/DDBJ whole genome shotgun (WGS) entry which is preliminary data.</text>
</comment>
<dbReference type="Proteomes" id="UP000053719">
    <property type="component" value="Unassembled WGS sequence"/>
</dbReference>
<dbReference type="PATRIC" id="fig|1360.114.peg.619"/>